<protein>
    <submittedName>
        <fullName evidence="2">Glutathione S-transferase family protein</fullName>
    </submittedName>
</protein>
<dbReference type="InterPro" id="IPR004045">
    <property type="entry name" value="Glutathione_S-Trfase_N"/>
</dbReference>
<dbReference type="SFLD" id="SFLDS00019">
    <property type="entry name" value="Glutathione_Transferase_(cytos"/>
    <property type="match status" value="1"/>
</dbReference>
<keyword evidence="3" id="KW-1185">Reference proteome</keyword>
<name>A0A328AW03_9CAUL</name>
<dbReference type="PROSITE" id="PS50404">
    <property type="entry name" value="GST_NTER"/>
    <property type="match status" value="1"/>
</dbReference>
<sequence length="221" mass="24638">MAGYVLYGAVGSGAVAVEAALRLMGQPYELIEAVTFDEDHPESGDKVLGANPMRQVPALVLPSSEVMTESAAILIRLCELHPQARLAPGPDDPARSQFLRWMSFVSAAIYSLYWVKDDPSRLAPDEAAQEPLVQRCLERISDCWAIMNDQVEPGRWILGEELSVLDLYVTVVSRFQPRRKRFYAAAPKLAPIVQAVDALPELADFWPERYPFEPGWDRLPA</sequence>
<dbReference type="OrthoDB" id="9813092at2"/>
<reference evidence="3" key="1">
    <citation type="submission" date="2018-05" db="EMBL/GenBank/DDBJ databases">
        <authorList>
            <person name="Li X."/>
        </authorList>
    </citation>
    <scope>NUCLEOTIDE SEQUENCE [LARGE SCALE GENOMIC DNA]</scope>
    <source>
        <strain evidence="3">YIM 73061</strain>
    </source>
</reference>
<dbReference type="GO" id="GO:0016740">
    <property type="term" value="F:transferase activity"/>
    <property type="evidence" value="ECO:0007669"/>
    <property type="project" value="UniProtKB-KW"/>
</dbReference>
<evidence type="ECO:0000259" key="1">
    <source>
        <dbReference type="PROSITE" id="PS50404"/>
    </source>
</evidence>
<dbReference type="CDD" id="cd03057">
    <property type="entry name" value="GST_N_Beta"/>
    <property type="match status" value="1"/>
</dbReference>
<dbReference type="EMBL" id="QFYR01000001">
    <property type="protein sequence ID" value="RAK57744.1"/>
    <property type="molecule type" value="Genomic_DNA"/>
</dbReference>
<dbReference type="Proteomes" id="UP000249725">
    <property type="component" value="Unassembled WGS sequence"/>
</dbReference>
<dbReference type="SUPFAM" id="SSF47616">
    <property type="entry name" value="GST C-terminal domain-like"/>
    <property type="match status" value="1"/>
</dbReference>
<dbReference type="Pfam" id="PF13409">
    <property type="entry name" value="GST_N_2"/>
    <property type="match status" value="1"/>
</dbReference>
<organism evidence="2 3">
    <name type="scientific">Phenylobacterium deserti</name>
    <dbReference type="NCBI Taxonomy" id="1914756"/>
    <lineage>
        <taxon>Bacteria</taxon>
        <taxon>Pseudomonadati</taxon>
        <taxon>Pseudomonadota</taxon>
        <taxon>Alphaproteobacteria</taxon>
        <taxon>Caulobacterales</taxon>
        <taxon>Caulobacteraceae</taxon>
        <taxon>Phenylobacterium</taxon>
    </lineage>
</organism>
<dbReference type="RefSeq" id="WP_111514195.1">
    <property type="nucleotide sequence ID" value="NZ_QFYR01000001.1"/>
</dbReference>
<dbReference type="Gene3D" id="1.20.1050.10">
    <property type="match status" value="1"/>
</dbReference>
<dbReference type="AlphaFoldDB" id="A0A328AW03"/>
<feature type="domain" description="GST N-terminal" evidence="1">
    <location>
        <begin position="1"/>
        <end position="85"/>
    </location>
</feature>
<dbReference type="PANTHER" id="PTHR44051">
    <property type="entry name" value="GLUTATHIONE S-TRANSFERASE-RELATED"/>
    <property type="match status" value="1"/>
</dbReference>
<dbReference type="InterPro" id="IPR040079">
    <property type="entry name" value="Glutathione_S-Trfase"/>
</dbReference>
<evidence type="ECO:0000313" key="2">
    <source>
        <dbReference type="EMBL" id="RAK57744.1"/>
    </source>
</evidence>
<evidence type="ECO:0000313" key="3">
    <source>
        <dbReference type="Proteomes" id="UP000249725"/>
    </source>
</evidence>
<dbReference type="InterPro" id="IPR036249">
    <property type="entry name" value="Thioredoxin-like_sf"/>
</dbReference>
<dbReference type="PANTHER" id="PTHR44051:SF8">
    <property type="entry name" value="GLUTATHIONE S-TRANSFERASE GSTA"/>
    <property type="match status" value="1"/>
</dbReference>
<dbReference type="InterPro" id="IPR036282">
    <property type="entry name" value="Glutathione-S-Trfase_C_sf"/>
</dbReference>
<dbReference type="Gene3D" id="3.40.30.10">
    <property type="entry name" value="Glutaredoxin"/>
    <property type="match status" value="1"/>
</dbReference>
<keyword evidence="2" id="KW-0808">Transferase</keyword>
<dbReference type="SUPFAM" id="SSF52833">
    <property type="entry name" value="Thioredoxin-like"/>
    <property type="match status" value="1"/>
</dbReference>
<proteinExistence type="predicted"/>
<comment type="caution">
    <text evidence="2">The sequence shown here is derived from an EMBL/GenBank/DDBJ whole genome shotgun (WGS) entry which is preliminary data.</text>
</comment>
<accession>A0A328AW03</accession>
<gene>
    <name evidence="2" type="ORF">DJ018_07430</name>
</gene>